<dbReference type="EMBL" id="LSYV01000023">
    <property type="protein sequence ID" value="KXZ49223.1"/>
    <property type="molecule type" value="Genomic_DNA"/>
</dbReference>
<feature type="compositionally biased region" description="Basic and acidic residues" evidence="9">
    <location>
        <begin position="2778"/>
        <end position="2788"/>
    </location>
</feature>
<reference evidence="12" key="1">
    <citation type="journal article" date="2016" name="Nat. Commun.">
        <title>The Gonium pectorale genome demonstrates co-option of cell cycle regulation during the evolution of multicellularity.</title>
        <authorList>
            <person name="Hanschen E.R."/>
            <person name="Marriage T.N."/>
            <person name="Ferris P.J."/>
            <person name="Hamaji T."/>
            <person name="Toyoda A."/>
            <person name="Fujiyama A."/>
            <person name="Neme R."/>
            <person name="Noguchi H."/>
            <person name="Minakuchi Y."/>
            <person name="Suzuki M."/>
            <person name="Kawai-Toyooka H."/>
            <person name="Smith D.R."/>
            <person name="Sparks H."/>
            <person name="Anderson J."/>
            <person name="Bakaric R."/>
            <person name="Luria V."/>
            <person name="Karger A."/>
            <person name="Kirschner M.W."/>
            <person name="Durand P.M."/>
            <person name="Michod R.E."/>
            <person name="Nozaki H."/>
            <person name="Olson B.J."/>
        </authorList>
    </citation>
    <scope>NUCLEOTIDE SEQUENCE [LARGE SCALE GENOMIC DNA]</scope>
    <source>
        <strain evidence="12">NIES-2863</strain>
    </source>
</reference>
<feature type="compositionally biased region" description="Basic and acidic residues" evidence="9">
    <location>
        <begin position="3248"/>
        <end position="3258"/>
    </location>
</feature>
<dbReference type="InterPro" id="IPR006626">
    <property type="entry name" value="PbH1"/>
</dbReference>
<dbReference type="InterPro" id="IPR014756">
    <property type="entry name" value="Ig_E-set"/>
</dbReference>
<accession>A0A150GHF5</accession>
<feature type="region of interest" description="Disordered" evidence="9">
    <location>
        <begin position="2746"/>
        <end position="2796"/>
    </location>
</feature>
<dbReference type="SUPFAM" id="SSF81296">
    <property type="entry name" value="E set domains"/>
    <property type="match status" value="2"/>
</dbReference>
<keyword evidence="8" id="KW-0966">Cell projection</keyword>
<dbReference type="PROSITE" id="PS51484">
    <property type="entry name" value="G8"/>
    <property type="match status" value="2"/>
</dbReference>
<keyword evidence="12" id="KW-1185">Reference proteome</keyword>
<feature type="compositionally biased region" description="Polar residues" evidence="9">
    <location>
        <begin position="3230"/>
        <end position="3239"/>
    </location>
</feature>
<keyword evidence="6" id="KW-0812">Transmembrane</keyword>
<feature type="domain" description="G8" evidence="10">
    <location>
        <begin position="576"/>
        <end position="696"/>
    </location>
</feature>
<gene>
    <name evidence="11" type="ORF">GPECTOR_22g814</name>
</gene>
<dbReference type="OrthoDB" id="530609at2759"/>
<name>A0A150GHF5_GONPE</name>
<dbReference type="SMART" id="SM00710">
    <property type="entry name" value="PbH1"/>
    <property type="match status" value="9"/>
</dbReference>
<feature type="domain" description="G8" evidence="10">
    <location>
        <begin position="1443"/>
        <end position="1571"/>
    </location>
</feature>
<evidence type="ECO:0000313" key="11">
    <source>
        <dbReference type="EMBL" id="KXZ49223.1"/>
    </source>
</evidence>
<evidence type="ECO:0000256" key="9">
    <source>
        <dbReference type="SAM" id="MobiDB-lite"/>
    </source>
</evidence>
<dbReference type="Pfam" id="PF24606">
    <property type="entry name" value="CEMIP_beta-hel"/>
    <property type="match status" value="2"/>
</dbReference>
<proteinExistence type="predicted"/>
<dbReference type="InterPro" id="IPR011050">
    <property type="entry name" value="Pectin_lyase_fold/virulence"/>
</dbReference>
<keyword evidence="6" id="KW-0472">Membrane</keyword>
<dbReference type="CDD" id="cd00603">
    <property type="entry name" value="IPT_PCSR"/>
    <property type="match status" value="2"/>
</dbReference>
<feature type="compositionally biased region" description="Low complexity" evidence="9">
    <location>
        <begin position="2684"/>
        <end position="2721"/>
    </location>
</feature>
<feature type="compositionally biased region" description="Low complexity" evidence="9">
    <location>
        <begin position="3112"/>
        <end position="3140"/>
    </location>
</feature>
<feature type="compositionally biased region" description="Low complexity" evidence="9">
    <location>
        <begin position="3013"/>
        <end position="3032"/>
    </location>
</feature>
<keyword evidence="6" id="KW-1133">Transmembrane helix</keyword>
<dbReference type="InterPro" id="IPR013783">
    <property type="entry name" value="Ig-like_fold"/>
</dbReference>
<dbReference type="Pfam" id="PF01833">
    <property type="entry name" value="TIG"/>
    <property type="match status" value="2"/>
</dbReference>
<feature type="compositionally biased region" description="Low complexity" evidence="9">
    <location>
        <begin position="2494"/>
        <end position="2527"/>
    </location>
</feature>
<evidence type="ECO:0000256" key="1">
    <source>
        <dbReference type="ARBA" id="ARBA00004167"/>
    </source>
</evidence>
<dbReference type="STRING" id="33097.A0A150GHF5"/>
<feature type="compositionally biased region" description="Basic and acidic residues" evidence="9">
    <location>
        <begin position="3100"/>
        <end position="3109"/>
    </location>
</feature>
<dbReference type="PANTHER" id="PTHR46769">
    <property type="entry name" value="POLYCYSTIC KIDNEY AND HEPATIC DISEASE 1 (AUTOSOMAL RECESSIVE)-LIKE 1"/>
    <property type="match status" value="1"/>
</dbReference>
<feature type="compositionally biased region" description="Low complexity" evidence="9">
    <location>
        <begin position="3042"/>
        <end position="3056"/>
    </location>
</feature>
<dbReference type="Proteomes" id="UP000075714">
    <property type="component" value="Unassembled WGS sequence"/>
</dbReference>
<organism evidence="11 12">
    <name type="scientific">Gonium pectorale</name>
    <name type="common">Green alga</name>
    <dbReference type="NCBI Taxonomy" id="33097"/>
    <lineage>
        <taxon>Eukaryota</taxon>
        <taxon>Viridiplantae</taxon>
        <taxon>Chlorophyta</taxon>
        <taxon>core chlorophytes</taxon>
        <taxon>Chlorophyceae</taxon>
        <taxon>CS clade</taxon>
        <taxon>Chlamydomonadales</taxon>
        <taxon>Volvocaceae</taxon>
        <taxon>Gonium</taxon>
    </lineage>
</organism>
<keyword evidence="5" id="KW-0732">Signal</keyword>
<evidence type="ECO:0000256" key="2">
    <source>
        <dbReference type="ARBA" id="ARBA00004236"/>
    </source>
</evidence>
<protein>
    <recommendedName>
        <fullName evidence="10">G8 domain-containing protein</fullName>
    </recommendedName>
</protein>
<comment type="caution">
    <text evidence="11">The sequence shown here is derived from an EMBL/GenBank/DDBJ whole genome shotgun (WGS) entry which is preliminary data.</text>
</comment>
<dbReference type="GO" id="GO:0005886">
    <property type="term" value="C:plasma membrane"/>
    <property type="evidence" value="ECO:0007669"/>
    <property type="project" value="UniProtKB-SubCell"/>
</dbReference>
<evidence type="ECO:0000256" key="3">
    <source>
        <dbReference type="ARBA" id="ARBA00004316"/>
    </source>
</evidence>
<dbReference type="InterPro" id="IPR002909">
    <property type="entry name" value="IPT_dom"/>
</dbReference>
<evidence type="ECO:0000256" key="5">
    <source>
        <dbReference type="ARBA" id="ARBA00022729"/>
    </source>
</evidence>
<feature type="region of interest" description="Disordered" evidence="9">
    <location>
        <begin position="3011"/>
        <end position="3258"/>
    </location>
</feature>
<comment type="subcellular location">
    <subcellularLocation>
        <location evidence="2">Cell membrane</location>
    </subcellularLocation>
    <subcellularLocation>
        <location evidence="3">Cell projection</location>
    </subcellularLocation>
    <subcellularLocation>
        <location evidence="1">Membrane</location>
        <topology evidence="1">Single-pass membrane protein</topology>
    </subcellularLocation>
</comment>
<dbReference type="InterPro" id="IPR055401">
    <property type="entry name" value="CEMIP_beta-hel_dom"/>
</dbReference>
<evidence type="ECO:0000256" key="4">
    <source>
        <dbReference type="ARBA" id="ARBA00022475"/>
    </source>
</evidence>
<dbReference type="Pfam" id="PF10162">
    <property type="entry name" value="G8"/>
    <property type="match status" value="2"/>
</dbReference>
<dbReference type="InterPro" id="IPR019316">
    <property type="entry name" value="G8_domain"/>
</dbReference>
<feature type="region of interest" description="Disordered" evidence="9">
    <location>
        <begin position="2494"/>
        <end position="2564"/>
    </location>
</feature>
<evidence type="ECO:0000256" key="6">
    <source>
        <dbReference type="ARBA" id="ARBA00022989"/>
    </source>
</evidence>
<dbReference type="InterPro" id="IPR052387">
    <property type="entry name" value="Fibrocystin"/>
</dbReference>
<evidence type="ECO:0000313" key="12">
    <source>
        <dbReference type="Proteomes" id="UP000075714"/>
    </source>
</evidence>
<feature type="compositionally biased region" description="Low complexity" evidence="9">
    <location>
        <begin position="3069"/>
        <end position="3093"/>
    </location>
</feature>
<keyword evidence="7" id="KW-0325">Glycoprotein</keyword>
<dbReference type="GO" id="GO:0042995">
    <property type="term" value="C:cell projection"/>
    <property type="evidence" value="ECO:0007669"/>
    <property type="project" value="UniProtKB-SubCell"/>
</dbReference>
<dbReference type="SMART" id="SM00429">
    <property type="entry name" value="IPT"/>
    <property type="match status" value="2"/>
</dbReference>
<dbReference type="PANTHER" id="PTHR46769:SF2">
    <property type="entry name" value="FIBROCYSTIN-L ISOFORM 2 PRECURSOR-RELATED"/>
    <property type="match status" value="1"/>
</dbReference>
<evidence type="ECO:0000259" key="10">
    <source>
        <dbReference type="PROSITE" id="PS51484"/>
    </source>
</evidence>
<dbReference type="Gene3D" id="2.60.40.10">
    <property type="entry name" value="Immunoglobulins"/>
    <property type="match status" value="2"/>
</dbReference>
<evidence type="ECO:0000256" key="8">
    <source>
        <dbReference type="ARBA" id="ARBA00023273"/>
    </source>
</evidence>
<dbReference type="CDD" id="cd00102">
    <property type="entry name" value="IPT"/>
    <property type="match status" value="1"/>
</dbReference>
<sequence length="3258" mass="339720">MTPTLLSIRPSAVFGINPVTFTTASTNLSIYGTFLTDPSVPAISQITVTVANKTCAISDVSPFVANATLTTTRIACNLPALPVGSWPINVQVAGLGLTRPPATVATDLPVINYTLRVTSYNSPAFSAASTLCWFSYFGGGTFSVNAFGLVKDNYDAVLGRAFTPMWEAGTMCPVSGVGSPPCIAAQTTAGQANSSTTMWLIPVSSDGVSATVRLTRFRVPNPEAFAGNNTAKAQVRYRPRVTYLYPNNPQFELTLAADTLYFCGGRTPLLSGVSPSTIAPDAGASGTALLSLTWFMSGVGSMNDTLRATPAGLPSNATVEFTNENGNITTFCNNVTVTASRIQLTNYSESISCIIPSYLPAANYTIWLCVQPSGCGFFPTYTVPLSVSSVSPASGSSSGGDLVTIIGNGFDTNVSRVAVRFGSSACKVTSSNGKTLTCVMAGLDARPASPVAAPLFVTPTLGAAEQAFSALTFTFNPALESIVSSITPTRGSTEGGTPVTIAGSGFAANLPTTVTIGGTTCLSVAVVSSTSITCTTGKPPSDVLRSPLPVTVFQDGRGNCRGNVSYQYIDLWSRNSTWGGGPLPGLEDSVVIPSNVTVLLDISPPKLYLLVLQGNLVFDDTLSYLNLQADYILVSGGNFTIGSADKPYPGRANITLHGTPSSRDLPMYGAKALAVRQGVVTFFGQPKVPHYTTLNSTVDPGATSITVNGVVNWQVGDRIVIASSSFFANEVSEASITAVDTSSTPGCSVLSLDTPTKYVHLGEIHSQPGVATPLDMRAEVAVLTRNILLTGDSSSAVSMFGAQVMVNSPSGQAPALLRFDNVEVAQSGQAFHLGRYSIHWHLMGDLAFQSWVRGCSIHHTYNRAAAVHGTHRVLLQNNVAHDVMGHAFFLEDGIETGNVIEGNLGVYTRDSYALLNTDTTPATFWITNPNNTVRHNRAAGSLNGFGFWYRFLDNPEGPSYTVGVCPKFTPLLEFTNNTAHSNLFNGLHIHPEYYPRNVPCNGFSVVPFAQQPAVFNGMTAYKNGIKGAAGTQVGLVQFANFVLGDNGGGPSDQAQGGKDVGAGVELSWVVDDRNRYDVALREMAGLNNATIYARTTTGSRGSAGAWTSSRRVAGVATQSPVQGDEKHSALMSLLNVTFVDFGGSNANFTALEACGRCKQYQGGSTTFTANISFANSDGSKPALSYWSWGHQGVYLDTDGSLLNARTLPDGLLPSWSLGAGATWHSAVDSELFDPDECVYVRGAATSNDGAFCRPSLTFRRVMLNGHGPEALANKTLQLVSLATNRTSLVRYSDANEKGYQFTVATGRDYWVHWNVTERVDPEQFTLHKMDGMDSPNFVYISTKYVQLQDHFNLNGIASNLTILPAAPASAAHGSAFYNKTMAANSWWWGNANYNDTKLAVLLAGRSDAALAVAAQACPAQGCGYVPPEVIETREGTLYWSDAATWASRPGGKPVEGDNVTIPFGWDLVIDESPPPLGLFIVQGEVEFDPAKDVILTAIYILVTGRGVLRAGSASAPHPGRVTIKLVGTRDTPQYLVDSQLNLGSKVLAAVRGGTIDLYGREVDQRWVRLNSPASEGDWSITVSNPNHGWRVGDKVLITSTTFNALQSETHSIAAIQSGGAVLLLDSPLQYPHGATVKAYPGGPTVDMRAEVAMLSSNILITNDNSYYSFIQGTEAFGARVVVSGNSTGRLSNIAMEYCGQAGFTDRACVLFDRLSAVAPSAGAAPVPNPSLLRRSALAKALNSNLRIGGSPGVAHPINVTDNVMYESLGNHGVEVITSGNIIKGNLVLGATKDTSGRSSVDVLAPSNFKISSASNWVENNVAAGSDRYGFTYYGVPCSAFFRTGSFLNNTAHSCLAGMWLQASADAVAEGCTALRNFTTYMNWDFGIVTTRGLPTDLAMENVNVLDTKHSGVTVFRASGFTEKGSLSWRGGLLAGQSSDTVCAACASLSDLGCHKSLAPSSYNKAEPFTPAVGLQSAMFALAFSAGPETEAYDKPTMYSAVHGRFDISGVTVADFLGPAGCNGDSGAGSYAFANHPEAPDAFHPHFFSQMNVVNMPYGQAQGMFFHTAPNPGWRNDADCGTAVYARADGTQIPLNCAGPAHAYWRDLDGSLIAGGDPTGAGTIAGVFTEPRIFPLDQGSPVLPGACTYTSVFDSYRCGIGSTTFLLDERLKPKPIPPAGIWGDPQHFVLESRDRDMEDRNFGPVFFNVSGSIDVVTSTMDYGNCTGTSGCQKRLSTFWTYLPSFQTVYVTFAETPSQNFRLWYPYADSKAELVLVFATQSSLNRRFVWLAAGNGPVSGRVPPESKPVAVGDGTGHGAHFWDQDNSLMYVKIMGGKSLEIRTENVVMISQSFALTVDQFYGTSQLFLSNLASAMGIEPERMYIARVVPGSATVTTAIGPRWSSIGAIDEPVFGRSGSALGSFDKATTDATVADLVDVMLAYTSVMSDPSGATAAIGVTPLGGAVSDLSALKDPLVAQQVAAAAQQYGLVTTAGVSGTPSGGATPSPTATPATEAPTGDPAATTAPSGGSNPTVTPGLPATDPALSEEKPPVQANEKAAAAEKKGLSGSELGGVVVAAVGALVIGGVVAGAIVLRKRRRSASHAAPEGGAPPGERPSSRQLSSASGVFPSPQAIATRSSHAGSISSAREGFVVPNPAYEGPLERRQRSSLGGLPPAAGDEGSHGHSLAASRAASRVNSRAPSRPGSRPGSAPGTPRSGAPSPRDVFGRASGVDALAAGILAAGEPEVIRPAPPPVASSHSPAKLGQSRSPPPEAQPRPKAAAELRSDSLRRNSAPTVSARDLASRVAAADEALAGDAGAAFVPERFASGADAFDLPVQPERLTGTARPLDVPLRAPPKRLPALNHPAIASAPGTLSPAAQAIADANAAAAAGHAAGVPAGETPVEPVRRTLETMESFVPRPRSKMGRASNPSGAPPALNIGMLAEPQEMDLHAIASPSFLPGAAPGTSRAAVPPTVPHASFVIPATVERGPGTSDTVVLPSADTLVLMEESALEATEPFAPTRPRTAAPRSARTSHADPNSGSAVVAAAAALAATTPRPDARPRPDISPVGSPSAAPGSPATAGGTAPSAGGDTTLVISIERTLETMESRRPRTSQARSARPSAAGAGIAAGSPSGTPGSPALEFRGLPTPPSAVRARREPWAPAASGAGAGHTLVIPEERATPGRSARLSAAGVGQGEDPEFGPSVSPAAGRSSQGLAQVEKAVQEDQHQLQDQPGSPQARSPAGLYSDSRRRITRVDE</sequence>
<dbReference type="SMART" id="SM01225">
    <property type="entry name" value="G8"/>
    <property type="match status" value="2"/>
</dbReference>
<feature type="region of interest" description="Disordered" evidence="9">
    <location>
        <begin position="2600"/>
        <end position="2628"/>
    </location>
</feature>
<feature type="region of interest" description="Disordered" evidence="9">
    <location>
        <begin position="2653"/>
        <end position="2725"/>
    </location>
</feature>
<keyword evidence="4" id="KW-1003">Cell membrane</keyword>
<evidence type="ECO:0000256" key="7">
    <source>
        <dbReference type="ARBA" id="ARBA00023180"/>
    </source>
</evidence>
<dbReference type="SUPFAM" id="SSF51126">
    <property type="entry name" value="Pectin lyase-like"/>
    <property type="match status" value="2"/>
</dbReference>